<name>A0A0Q3T972_9BACI</name>
<keyword evidence="4" id="KW-1185">Reference proteome</keyword>
<reference evidence="3 4" key="1">
    <citation type="submission" date="2015-09" db="EMBL/GenBank/DDBJ databases">
        <title>Genome sequencing project for genomic taxonomy and phylogenomics of Bacillus-like bacteria.</title>
        <authorList>
            <person name="Liu B."/>
            <person name="Wang J."/>
            <person name="Zhu Y."/>
            <person name="Liu G."/>
            <person name="Chen Q."/>
            <person name="Chen Z."/>
            <person name="Lan J."/>
            <person name="Che J."/>
            <person name="Ge C."/>
            <person name="Shi H."/>
            <person name="Pan Z."/>
            <person name="Liu X."/>
        </authorList>
    </citation>
    <scope>NUCLEOTIDE SEQUENCE [LARGE SCALE GENOMIC DNA]</scope>
    <source>
        <strain evidence="3 4">LMG 18435</strain>
    </source>
</reference>
<dbReference type="AlphaFoldDB" id="A0A0Q3T972"/>
<feature type="region of interest" description="Disordered" evidence="2">
    <location>
        <begin position="93"/>
        <end position="113"/>
    </location>
</feature>
<evidence type="ECO:0000313" key="4">
    <source>
        <dbReference type="Proteomes" id="UP000051888"/>
    </source>
</evidence>
<keyword evidence="1" id="KW-0175">Coiled coil</keyword>
<dbReference type="PATRIC" id="fig|157838.3.peg.5114"/>
<dbReference type="RefSeq" id="WP_055742187.1">
    <property type="nucleotide sequence ID" value="NZ_JAAIWL010000002.1"/>
</dbReference>
<evidence type="ECO:0000313" key="3">
    <source>
        <dbReference type="EMBL" id="KQL50574.1"/>
    </source>
</evidence>
<evidence type="ECO:0000256" key="1">
    <source>
        <dbReference type="SAM" id="Coils"/>
    </source>
</evidence>
<protein>
    <submittedName>
        <fullName evidence="3">Uncharacterized protein</fullName>
    </submittedName>
</protein>
<dbReference type="Proteomes" id="UP000051888">
    <property type="component" value="Unassembled WGS sequence"/>
</dbReference>
<feature type="coiled-coil region" evidence="1">
    <location>
        <begin position="294"/>
        <end position="336"/>
    </location>
</feature>
<comment type="caution">
    <text evidence="3">The sequence shown here is derived from an EMBL/GenBank/DDBJ whole genome shotgun (WGS) entry which is preliminary data.</text>
</comment>
<proteinExistence type="predicted"/>
<accession>A0A0Q3T972</accession>
<gene>
    <name evidence="3" type="ORF">AN964_23270</name>
</gene>
<dbReference type="OrthoDB" id="9777694at2"/>
<organism evidence="3 4">
    <name type="scientific">Heyndrickxia shackletonii</name>
    <dbReference type="NCBI Taxonomy" id="157838"/>
    <lineage>
        <taxon>Bacteria</taxon>
        <taxon>Bacillati</taxon>
        <taxon>Bacillota</taxon>
        <taxon>Bacilli</taxon>
        <taxon>Bacillales</taxon>
        <taxon>Bacillaceae</taxon>
        <taxon>Heyndrickxia</taxon>
    </lineage>
</organism>
<dbReference type="STRING" id="157838.AN964_23270"/>
<dbReference type="EMBL" id="LJJC01000015">
    <property type="protein sequence ID" value="KQL50574.1"/>
    <property type="molecule type" value="Genomic_DNA"/>
</dbReference>
<evidence type="ECO:0000256" key="2">
    <source>
        <dbReference type="SAM" id="MobiDB-lite"/>
    </source>
</evidence>
<sequence>MLSISRKDLYEKLWTIGTTKTAKELNVPYNKLKNTCTSNDIPLPTASYWSSLHMGNEKPVQSPLPNPNDNRIVVIETAKKQIAKVPKKITVAVNKEKSSSPPTEKSVASPTKKIEKEKPSYFPDLESDQEKLTKIYNSLKVNKTLSNKPHKEIVGYRRKTQSYREDKLRINSASGEIIPEVLPFIDSLFKALEMAGAKIVSKYDETQVLYKKYTFSLKFRLPCKKVTLSPEDKDYSRYNTFKYETIGKINVEVGYKLYWRKWGKHEKLIKQTQTMTTEDLLRKVFLYIFSLPPIMDEEEKAHILEEEKRLIEERERELLRERREKERKKTEDLLTNSINYFYSKLIKEYISAELDETTDEYEWAMDKANWIQDSSKYPDDLLTEKDKEELFNIKTTSKYFL</sequence>